<sequence>MFAATAALGSVKIIKGIFQKQFSADTMAGLIIWMAIWLDLRIWIM</sequence>
<evidence type="ECO:0000313" key="2">
    <source>
        <dbReference type="EMBL" id="CUV09458.1"/>
    </source>
</evidence>
<name>A0A160VFQ5_9ZZZZ</name>
<gene>
    <name evidence="2" type="ORF">MGWOODY_Mmi708</name>
</gene>
<keyword evidence="1" id="KW-0812">Transmembrane</keyword>
<organism evidence="2">
    <name type="scientific">hydrothermal vent metagenome</name>
    <dbReference type="NCBI Taxonomy" id="652676"/>
    <lineage>
        <taxon>unclassified sequences</taxon>
        <taxon>metagenomes</taxon>
        <taxon>ecological metagenomes</taxon>
    </lineage>
</organism>
<proteinExistence type="predicted"/>
<accession>A0A160VFQ5</accession>
<keyword evidence="1" id="KW-0472">Membrane</keyword>
<reference evidence="2" key="1">
    <citation type="submission" date="2015-10" db="EMBL/GenBank/DDBJ databases">
        <authorList>
            <person name="Gilbert D.G."/>
        </authorList>
    </citation>
    <scope>NUCLEOTIDE SEQUENCE</scope>
</reference>
<protein>
    <submittedName>
        <fullName evidence="2">Uncharacterized protein</fullName>
    </submittedName>
</protein>
<feature type="transmembrane region" description="Helical" evidence="1">
    <location>
        <begin position="26"/>
        <end position="44"/>
    </location>
</feature>
<evidence type="ECO:0000256" key="1">
    <source>
        <dbReference type="SAM" id="Phobius"/>
    </source>
</evidence>
<keyword evidence="1" id="KW-1133">Transmembrane helix</keyword>
<dbReference type="AlphaFoldDB" id="A0A160VFQ5"/>
<dbReference type="EMBL" id="FAXC01000252">
    <property type="protein sequence ID" value="CUV09458.1"/>
    <property type="molecule type" value="Genomic_DNA"/>
</dbReference>